<evidence type="ECO:0000256" key="6">
    <source>
        <dbReference type="RuleBase" id="RU365038"/>
    </source>
</evidence>
<dbReference type="GO" id="GO:0016567">
    <property type="term" value="P:protein ubiquitination"/>
    <property type="evidence" value="ECO:0007669"/>
    <property type="project" value="UniProtKB-UniRule"/>
</dbReference>
<evidence type="ECO:0000256" key="7">
    <source>
        <dbReference type="SAM" id="MobiDB-lite"/>
    </source>
</evidence>
<keyword evidence="9" id="KW-0012">Acyltransferase</keyword>
<comment type="pathway">
    <text evidence="6">Protein modification; protein ubiquitination.</text>
</comment>
<dbReference type="AlphaFoldDB" id="A0A9W9Z2X0"/>
<evidence type="ECO:0000256" key="1">
    <source>
        <dbReference type="ARBA" id="ARBA00004123"/>
    </source>
</evidence>
<sequence>MNKRLREGNTTPGEPGESEPAQNDEVSTELEDLRDLAKTRLEELEKLNENYITCQQELEKLKLEMNHMPENAVLQSAPYKCLQSQFSVLYGEVAQLRQQLDDTRRVLSTTKTQHVLQLEQVESNNATIQKKYKAEG</sequence>
<dbReference type="InterPro" id="IPR058642">
    <property type="entry name" value="BRE1A/B-like_dom"/>
</dbReference>
<keyword evidence="6" id="KW-0833">Ubl conjugation pathway</keyword>
<keyword evidence="10" id="KW-1185">Reference proteome</keyword>
<gene>
    <name evidence="9" type="primary">RNF20_2</name>
    <name evidence="9" type="ORF">OS493_009345</name>
</gene>
<dbReference type="EC" id="2.3.2.27" evidence="6"/>
<dbReference type="InterPro" id="IPR013956">
    <property type="entry name" value="E3_ubiquit_lig_Bre1"/>
</dbReference>
<dbReference type="Pfam" id="PF26052">
    <property type="entry name" value="BRE1B"/>
    <property type="match status" value="1"/>
</dbReference>
<dbReference type="GO" id="GO:0006325">
    <property type="term" value="P:chromatin organization"/>
    <property type="evidence" value="ECO:0007669"/>
    <property type="project" value="UniProtKB-KW"/>
</dbReference>
<keyword evidence="6" id="KW-0175">Coiled coil</keyword>
<keyword evidence="2 6" id="KW-0479">Metal-binding</keyword>
<keyword evidence="4 6" id="KW-0862">Zinc</keyword>
<protein>
    <recommendedName>
        <fullName evidence="6">E3 ubiquitin protein ligase</fullName>
        <ecNumber evidence="6">2.3.2.27</ecNumber>
    </recommendedName>
</protein>
<evidence type="ECO:0000313" key="10">
    <source>
        <dbReference type="Proteomes" id="UP001163046"/>
    </source>
</evidence>
<dbReference type="EMBL" id="MU826829">
    <property type="protein sequence ID" value="KAJ7374016.1"/>
    <property type="molecule type" value="Genomic_DNA"/>
</dbReference>
<comment type="similarity">
    <text evidence="6">Belongs to the BRE1 family.</text>
</comment>
<keyword evidence="5 6" id="KW-0539">Nucleus</keyword>
<feature type="domain" description="BRE1A/B-like" evidence="8">
    <location>
        <begin position="70"/>
        <end position="135"/>
    </location>
</feature>
<dbReference type="GO" id="GO:0005634">
    <property type="term" value="C:nucleus"/>
    <property type="evidence" value="ECO:0007669"/>
    <property type="project" value="UniProtKB-SubCell"/>
</dbReference>
<dbReference type="GO" id="GO:0033503">
    <property type="term" value="C:HULC complex"/>
    <property type="evidence" value="ECO:0007669"/>
    <property type="project" value="TreeGrafter"/>
</dbReference>
<evidence type="ECO:0000256" key="4">
    <source>
        <dbReference type="ARBA" id="ARBA00022833"/>
    </source>
</evidence>
<reference evidence="9" key="1">
    <citation type="submission" date="2023-01" db="EMBL/GenBank/DDBJ databases">
        <title>Genome assembly of the deep-sea coral Lophelia pertusa.</title>
        <authorList>
            <person name="Herrera S."/>
            <person name="Cordes E."/>
        </authorList>
    </citation>
    <scope>NUCLEOTIDE SEQUENCE</scope>
    <source>
        <strain evidence="9">USNM1676648</strain>
        <tissue evidence="9">Polyp</tissue>
    </source>
</reference>
<dbReference type="PANTHER" id="PTHR23163">
    <property type="entry name" value="RING FINGER PROTEIN-RELATED"/>
    <property type="match status" value="1"/>
</dbReference>
<accession>A0A9W9Z2X0</accession>
<name>A0A9W9Z2X0_9CNID</name>
<organism evidence="9 10">
    <name type="scientific">Desmophyllum pertusum</name>
    <dbReference type="NCBI Taxonomy" id="174260"/>
    <lineage>
        <taxon>Eukaryota</taxon>
        <taxon>Metazoa</taxon>
        <taxon>Cnidaria</taxon>
        <taxon>Anthozoa</taxon>
        <taxon>Hexacorallia</taxon>
        <taxon>Scleractinia</taxon>
        <taxon>Caryophylliina</taxon>
        <taxon>Caryophylliidae</taxon>
        <taxon>Desmophyllum</taxon>
    </lineage>
</organism>
<evidence type="ECO:0000256" key="5">
    <source>
        <dbReference type="ARBA" id="ARBA00023242"/>
    </source>
</evidence>
<comment type="catalytic activity">
    <reaction evidence="6">
        <text>S-ubiquitinyl-[E2 ubiquitin-conjugating enzyme]-L-cysteine + [acceptor protein]-L-lysine = [E2 ubiquitin-conjugating enzyme]-L-cysteine + N(6)-ubiquitinyl-[acceptor protein]-L-lysine.</text>
        <dbReference type="EC" id="2.3.2.27"/>
    </reaction>
</comment>
<dbReference type="OrthoDB" id="10266039at2759"/>
<evidence type="ECO:0000259" key="8">
    <source>
        <dbReference type="Pfam" id="PF26052"/>
    </source>
</evidence>
<dbReference type="PANTHER" id="PTHR23163:SF0">
    <property type="entry name" value="E3 UBIQUITIN-PROTEIN LIGASE BRE1"/>
    <property type="match status" value="1"/>
</dbReference>
<dbReference type="Proteomes" id="UP001163046">
    <property type="component" value="Unassembled WGS sequence"/>
</dbReference>
<comment type="caution">
    <text evidence="9">The sequence shown here is derived from an EMBL/GenBank/DDBJ whole genome shotgun (WGS) entry which is preliminary data.</text>
</comment>
<evidence type="ECO:0000256" key="3">
    <source>
        <dbReference type="ARBA" id="ARBA00022771"/>
    </source>
</evidence>
<feature type="region of interest" description="Disordered" evidence="7">
    <location>
        <begin position="1"/>
        <end position="30"/>
    </location>
</feature>
<keyword evidence="6" id="KW-0156">Chromatin regulator</keyword>
<proteinExistence type="inferred from homology"/>
<comment type="subcellular location">
    <subcellularLocation>
        <location evidence="1 6">Nucleus</location>
    </subcellularLocation>
</comment>
<keyword evidence="3 6" id="KW-0863">Zinc-finger</keyword>
<evidence type="ECO:0000313" key="9">
    <source>
        <dbReference type="EMBL" id="KAJ7374016.1"/>
    </source>
</evidence>
<evidence type="ECO:0000256" key="2">
    <source>
        <dbReference type="ARBA" id="ARBA00022723"/>
    </source>
</evidence>
<dbReference type="GO" id="GO:0008270">
    <property type="term" value="F:zinc ion binding"/>
    <property type="evidence" value="ECO:0007669"/>
    <property type="project" value="UniProtKB-KW"/>
</dbReference>
<keyword evidence="6 9" id="KW-0808">Transferase</keyword>
<dbReference type="GO" id="GO:0061630">
    <property type="term" value="F:ubiquitin protein ligase activity"/>
    <property type="evidence" value="ECO:0007669"/>
    <property type="project" value="UniProtKB-EC"/>
</dbReference>